<feature type="transmembrane region" description="Helical" evidence="1">
    <location>
        <begin position="209"/>
        <end position="226"/>
    </location>
</feature>
<accession>A0A4R1FP20</accession>
<proteinExistence type="predicted"/>
<evidence type="ECO:0000313" key="3">
    <source>
        <dbReference type="Proteomes" id="UP000294856"/>
    </source>
</evidence>
<dbReference type="EMBL" id="SMFR01000002">
    <property type="protein sequence ID" value="TCJ96866.1"/>
    <property type="molecule type" value="Genomic_DNA"/>
</dbReference>
<dbReference type="CDD" id="cd00657">
    <property type="entry name" value="Ferritin_like"/>
    <property type="match status" value="1"/>
</dbReference>
<dbReference type="AlphaFoldDB" id="A0A4R1FP20"/>
<sequence>MRESTSATPAIGQRAGERRVRSTEEWLAYFRLNARRQRKIPWQSSGVAASPAELAPLRRSLQAWQLGETSDGRHLAASADRFAAATGDPAYREVIDLFIREEQRHGALLGRILDDAGIPRRQADWGDTLFRRLRYSITDIEVWTTPVVMVEVLAMIYYNAIRRATGSPVLRAVCAQILADEVPHVQLQCERLAVLFRHRSRTRYRATMLAHRVLFLAVMLLVWVGHHRALRSGGYSWTHYRRAAYAKMNRAWQRMDPQRYVWT</sequence>
<dbReference type="InterPro" id="IPR009078">
    <property type="entry name" value="Ferritin-like_SF"/>
</dbReference>
<dbReference type="Proteomes" id="UP000294856">
    <property type="component" value="Unassembled WGS sequence"/>
</dbReference>
<protein>
    <recommendedName>
        <fullName evidence="4">Ferritin-like domain-containing protein</fullName>
    </recommendedName>
</protein>
<dbReference type="GO" id="GO:0016491">
    <property type="term" value="F:oxidoreductase activity"/>
    <property type="evidence" value="ECO:0007669"/>
    <property type="project" value="InterPro"/>
</dbReference>
<organism evidence="2 3">
    <name type="scientific">Nocardia alba</name>
    <dbReference type="NCBI Taxonomy" id="225051"/>
    <lineage>
        <taxon>Bacteria</taxon>
        <taxon>Bacillati</taxon>
        <taxon>Actinomycetota</taxon>
        <taxon>Actinomycetes</taxon>
        <taxon>Mycobacteriales</taxon>
        <taxon>Nocardiaceae</taxon>
        <taxon>Nocardia</taxon>
    </lineage>
</organism>
<dbReference type="Gene3D" id="1.10.620.20">
    <property type="entry name" value="Ribonucleotide Reductase, subunit A"/>
    <property type="match status" value="1"/>
</dbReference>
<keyword evidence="1" id="KW-0812">Transmembrane</keyword>
<dbReference type="STRING" id="1210063.GCA_001612665_00557"/>
<evidence type="ECO:0000313" key="2">
    <source>
        <dbReference type="EMBL" id="TCJ96866.1"/>
    </source>
</evidence>
<name>A0A4R1FP20_9NOCA</name>
<keyword evidence="1" id="KW-0472">Membrane</keyword>
<reference evidence="2 3" key="1">
    <citation type="submission" date="2019-03" db="EMBL/GenBank/DDBJ databases">
        <title>Genomic Encyclopedia of Type Strains, Phase IV (KMG-IV): sequencing the most valuable type-strain genomes for metagenomic binning, comparative biology and taxonomic classification.</title>
        <authorList>
            <person name="Goeker M."/>
        </authorList>
    </citation>
    <scope>NUCLEOTIDE SEQUENCE [LARGE SCALE GENOMIC DNA]</scope>
    <source>
        <strain evidence="2 3">DSM 44684</strain>
    </source>
</reference>
<dbReference type="InterPro" id="IPR012348">
    <property type="entry name" value="RNR-like"/>
</dbReference>
<comment type="caution">
    <text evidence="2">The sequence shown here is derived from an EMBL/GenBank/DDBJ whole genome shotgun (WGS) entry which is preliminary data.</text>
</comment>
<gene>
    <name evidence="2" type="ORF">DFR71_2899</name>
</gene>
<evidence type="ECO:0008006" key="4">
    <source>
        <dbReference type="Google" id="ProtNLM"/>
    </source>
</evidence>
<dbReference type="RefSeq" id="WP_243654888.1">
    <property type="nucleotide sequence ID" value="NZ_SMFR01000002.1"/>
</dbReference>
<keyword evidence="1" id="KW-1133">Transmembrane helix</keyword>
<keyword evidence="3" id="KW-1185">Reference proteome</keyword>
<evidence type="ECO:0000256" key="1">
    <source>
        <dbReference type="SAM" id="Phobius"/>
    </source>
</evidence>
<dbReference type="SUPFAM" id="SSF47240">
    <property type="entry name" value="Ferritin-like"/>
    <property type="match status" value="1"/>
</dbReference>